<dbReference type="RefSeq" id="WP_183444183.1">
    <property type="nucleotide sequence ID" value="NZ_JACHXD010000048.1"/>
</dbReference>
<dbReference type="Pfam" id="PF13193">
    <property type="entry name" value="AMP-binding_C"/>
    <property type="match status" value="1"/>
</dbReference>
<dbReference type="PROSITE" id="PS00455">
    <property type="entry name" value="AMP_BINDING"/>
    <property type="match status" value="1"/>
</dbReference>
<comment type="caution">
    <text evidence="4">The sequence shown here is derived from an EMBL/GenBank/DDBJ whole genome shotgun (WGS) entry which is preliminary data.</text>
</comment>
<dbReference type="InterPro" id="IPR042099">
    <property type="entry name" value="ANL_N_sf"/>
</dbReference>
<dbReference type="InterPro" id="IPR036736">
    <property type="entry name" value="ACP-like_sf"/>
</dbReference>
<dbReference type="Gene3D" id="1.10.1200.10">
    <property type="entry name" value="ACP-like"/>
    <property type="match status" value="1"/>
</dbReference>
<feature type="domain" description="Carrier" evidence="3">
    <location>
        <begin position="386"/>
        <end position="420"/>
    </location>
</feature>
<dbReference type="InterPro" id="IPR009081">
    <property type="entry name" value="PP-bd_ACP"/>
</dbReference>
<reference evidence="4 5" key="1">
    <citation type="submission" date="2020-08" db="EMBL/GenBank/DDBJ databases">
        <title>Genomic Encyclopedia of Type Strains, Phase III (KMG-III): the genomes of soil and plant-associated and newly described type strains.</title>
        <authorList>
            <person name="Whitman W."/>
        </authorList>
    </citation>
    <scope>NUCLEOTIDE SEQUENCE [LARGE SCALE GENOMIC DNA]</scope>
    <source>
        <strain evidence="4 5">CECT 8897</strain>
    </source>
</reference>
<dbReference type="EMBL" id="JACHXD010000048">
    <property type="protein sequence ID" value="MBB3122512.1"/>
    <property type="molecule type" value="Genomic_DNA"/>
</dbReference>
<organism evidence="4 5">
    <name type="scientific">Pseudoduganella violacea</name>
    <dbReference type="NCBI Taxonomy" id="1715466"/>
    <lineage>
        <taxon>Bacteria</taxon>
        <taxon>Pseudomonadati</taxon>
        <taxon>Pseudomonadota</taxon>
        <taxon>Betaproteobacteria</taxon>
        <taxon>Burkholderiales</taxon>
        <taxon>Oxalobacteraceae</taxon>
        <taxon>Telluria group</taxon>
        <taxon>Pseudoduganella</taxon>
    </lineage>
</organism>
<dbReference type="PANTHER" id="PTHR45527">
    <property type="entry name" value="NONRIBOSOMAL PEPTIDE SYNTHETASE"/>
    <property type="match status" value="1"/>
</dbReference>
<dbReference type="InterPro" id="IPR025110">
    <property type="entry name" value="AMP-bd_C"/>
</dbReference>
<dbReference type="PROSITE" id="PS50075">
    <property type="entry name" value="CARRIER"/>
    <property type="match status" value="1"/>
</dbReference>
<dbReference type="NCBIfam" id="TIGR01733">
    <property type="entry name" value="AA-adenyl-dom"/>
    <property type="match status" value="1"/>
</dbReference>
<dbReference type="Gene3D" id="3.40.50.12780">
    <property type="entry name" value="N-terminal domain of ligase-like"/>
    <property type="match status" value="1"/>
</dbReference>
<proteinExistence type="predicted"/>
<name>A0A7W5FX55_9BURK</name>
<evidence type="ECO:0000256" key="1">
    <source>
        <dbReference type="ARBA" id="ARBA00022450"/>
    </source>
</evidence>
<dbReference type="Gene3D" id="3.30.300.30">
    <property type="match status" value="1"/>
</dbReference>
<dbReference type="AlphaFoldDB" id="A0A7W5FX55"/>
<dbReference type="GO" id="GO:0005737">
    <property type="term" value="C:cytoplasm"/>
    <property type="evidence" value="ECO:0007669"/>
    <property type="project" value="TreeGrafter"/>
</dbReference>
<keyword evidence="1" id="KW-0596">Phosphopantetheine</keyword>
<keyword evidence="2" id="KW-0597">Phosphoprotein</keyword>
<dbReference type="InterPro" id="IPR010071">
    <property type="entry name" value="AA_adenyl_dom"/>
</dbReference>
<feature type="non-terminal residue" evidence="4">
    <location>
        <position position="420"/>
    </location>
</feature>
<dbReference type="InterPro" id="IPR045851">
    <property type="entry name" value="AMP-bd_C_sf"/>
</dbReference>
<dbReference type="CDD" id="cd05930">
    <property type="entry name" value="A_NRPS"/>
    <property type="match status" value="1"/>
</dbReference>
<evidence type="ECO:0000313" key="4">
    <source>
        <dbReference type="EMBL" id="MBB3122512.1"/>
    </source>
</evidence>
<feature type="non-terminal residue" evidence="4">
    <location>
        <position position="1"/>
    </location>
</feature>
<dbReference type="PANTHER" id="PTHR45527:SF1">
    <property type="entry name" value="FATTY ACID SYNTHASE"/>
    <property type="match status" value="1"/>
</dbReference>
<sequence>DVARDAYLWSGQPDGNPPRAALADCHLAYIIYTSGSTGQPKGVMVPHAAVRNLAQAQIVLYGLCAESRVLQFVSFGFDVCVSEVMMALCSGASLHLAPAPALQPGEALLDTLRSAGITHLNLPSAALALLALPPQDEPLPLEVLVMGGDILAPQLARQWSRQCRLFNAYGPTEATVCSLNHLCDPLNEGAVPLGRPLANTRSYILDAQGQPVPPGVAGELHIGGAGVARGYLGRDDLTAQRFLADPFSGEAGARMYRSGDMARWLPDGSIEFLGRDDFQVKLRGFRIELGEIEACLAAHPDVAEAAVLARGEGEAKRLVAYYIPVAGSEPEAGQLHAYLAGQLPEYMVPAAYMALAAMPLTPNGKLDRNALPAPDGAAYRQRDYEAPQSGTETALAAIWADLLQLEQVGRHDHFFELGGH</sequence>
<dbReference type="FunFam" id="2.30.38.10:FF:000001">
    <property type="entry name" value="Non-ribosomal peptide synthetase PvdI"/>
    <property type="match status" value="1"/>
</dbReference>
<dbReference type="FunFam" id="3.30.300.30:FF:000010">
    <property type="entry name" value="Enterobactin synthetase component F"/>
    <property type="match status" value="1"/>
</dbReference>
<dbReference type="GO" id="GO:0044550">
    <property type="term" value="P:secondary metabolite biosynthetic process"/>
    <property type="evidence" value="ECO:0007669"/>
    <property type="project" value="TreeGrafter"/>
</dbReference>
<evidence type="ECO:0000259" key="3">
    <source>
        <dbReference type="PROSITE" id="PS50075"/>
    </source>
</evidence>
<keyword evidence="5" id="KW-1185">Reference proteome</keyword>
<dbReference type="GO" id="GO:0031177">
    <property type="term" value="F:phosphopantetheine binding"/>
    <property type="evidence" value="ECO:0007669"/>
    <property type="project" value="TreeGrafter"/>
</dbReference>
<dbReference type="Pfam" id="PF00501">
    <property type="entry name" value="AMP-binding"/>
    <property type="match status" value="1"/>
</dbReference>
<evidence type="ECO:0000256" key="2">
    <source>
        <dbReference type="ARBA" id="ARBA00022553"/>
    </source>
</evidence>
<dbReference type="InterPro" id="IPR000873">
    <property type="entry name" value="AMP-dep_synth/lig_dom"/>
</dbReference>
<dbReference type="SUPFAM" id="SSF56801">
    <property type="entry name" value="Acetyl-CoA synthetase-like"/>
    <property type="match status" value="1"/>
</dbReference>
<dbReference type="InterPro" id="IPR020845">
    <property type="entry name" value="AMP-binding_CS"/>
</dbReference>
<accession>A0A7W5FX55</accession>
<protein>
    <submittedName>
        <fullName evidence="4">Amino acid adenylation domain-containing protein</fullName>
    </submittedName>
</protein>
<evidence type="ECO:0000313" key="5">
    <source>
        <dbReference type="Proteomes" id="UP000541535"/>
    </source>
</evidence>
<dbReference type="GO" id="GO:0043041">
    <property type="term" value="P:amino acid activation for nonribosomal peptide biosynthetic process"/>
    <property type="evidence" value="ECO:0007669"/>
    <property type="project" value="TreeGrafter"/>
</dbReference>
<gene>
    <name evidence="4" type="ORF">FHS03_005614</name>
</gene>
<dbReference type="Proteomes" id="UP000541535">
    <property type="component" value="Unassembled WGS sequence"/>
</dbReference>